<keyword evidence="8" id="KW-1185">Reference proteome</keyword>
<protein>
    <submittedName>
        <fullName evidence="7">Uncharacterized protein</fullName>
    </submittedName>
</protein>
<reference evidence="7" key="2">
    <citation type="submission" date="2025-09" db="UniProtKB">
        <authorList>
            <consortium name="Ensembl"/>
        </authorList>
    </citation>
    <scope>IDENTIFICATION</scope>
</reference>
<evidence type="ECO:0000256" key="3">
    <source>
        <dbReference type="ARBA" id="ARBA00022771"/>
    </source>
</evidence>
<organism evidence="7 8">
    <name type="scientific">Salvator merianae</name>
    <name type="common">Argentine black and white tegu</name>
    <name type="synonym">Tupinambis merianae</name>
    <dbReference type="NCBI Taxonomy" id="96440"/>
    <lineage>
        <taxon>Eukaryota</taxon>
        <taxon>Metazoa</taxon>
        <taxon>Chordata</taxon>
        <taxon>Craniata</taxon>
        <taxon>Vertebrata</taxon>
        <taxon>Euteleostomi</taxon>
        <taxon>Lepidosauria</taxon>
        <taxon>Squamata</taxon>
        <taxon>Bifurcata</taxon>
        <taxon>Unidentata</taxon>
        <taxon>Episquamata</taxon>
        <taxon>Laterata</taxon>
        <taxon>Teiioidea</taxon>
        <taxon>Teiidae</taxon>
        <taxon>Salvator</taxon>
    </lineage>
</organism>
<dbReference type="OMA" id="KMERRFM"/>
<proteinExistence type="inferred from homology"/>
<accession>A0A8D0BBG9</accession>
<keyword evidence="2" id="KW-0479">Metal-binding</keyword>
<dbReference type="InterPro" id="IPR011332">
    <property type="entry name" value="Ribosomal_zn-bd"/>
</dbReference>
<comment type="similarity">
    <text evidence="1">Belongs to the eukaryotic ribosomal protein eL43 family.</text>
</comment>
<dbReference type="GO" id="GO:0070180">
    <property type="term" value="F:large ribosomal subunit rRNA binding"/>
    <property type="evidence" value="ECO:0007669"/>
    <property type="project" value="TreeGrafter"/>
</dbReference>
<keyword evidence="4" id="KW-0862">Zinc</keyword>
<evidence type="ECO:0000256" key="1">
    <source>
        <dbReference type="ARBA" id="ARBA00008672"/>
    </source>
</evidence>
<dbReference type="Proteomes" id="UP000694421">
    <property type="component" value="Unplaced"/>
</dbReference>
<dbReference type="AlphaFoldDB" id="A0A8D0BBG9"/>
<dbReference type="PANTHER" id="PTHR48188:SF1">
    <property type="entry name" value="LARGE RIBOSOMAL SUBUNIT PROTEIN EL43-RELATED"/>
    <property type="match status" value="1"/>
</dbReference>
<evidence type="ECO:0000256" key="2">
    <source>
        <dbReference type="ARBA" id="ARBA00022723"/>
    </source>
</evidence>
<dbReference type="InterPro" id="IPR011331">
    <property type="entry name" value="Ribosomal_eL37/eL43"/>
</dbReference>
<evidence type="ECO:0000256" key="5">
    <source>
        <dbReference type="ARBA" id="ARBA00022980"/>
    </source>
</evidence>
<dbReference type="GO" id="GO:0006412">
    <property type="term" value="P:translation"/>
    <property type="evidence" value="ECO:0007669"/>
    <property type="project" value="InterPro"/>
</dbReference>
<keyword evidence="3" id="KW-0863">Zinc-finger</keyword>
<reference evidence="7" key="1">
    <citation type="submission" date="2025-08" db="UniProtKB">
        <authorList>
            <consortium name="Ensembl"/>
        </authorList>
    </citation>
    <scope>IDENTIFICATION</scope>
</reference>
<dbReference type="Gene3D" id="2.20.25.30">
    <property type="match status" value="1"/>
</dbReference>
<sequence length="59" mass="6621">MAKHTKKVGTVDKYASLRKMVKKTEVSQHVKYIWSFCGKSKTKSKAIRIPLATTALAIL</sequence>
<dbReference type="GO" id="GO:0003735">
    <property type="term" value="F:structural constituent of ribosome"/>
    <property type="evidence" value="ECO:0007669"/>
    <property type="project" value="InterPro"/>
</dbReference>
<dbReference type="InterPro" id="IPR002674">
    <property type="entry name" value="Ribosomal_eL43"/>
</dbReference>
<evidence type="ECO:0000256" key="6">
    <source>
        <dbReference type="ARBA" id="ARBA00023274"/>
    </source>
</evidence>
<dbReference type="SUPFAM" id="SSF57829">
    <property type="entry name" value="Zn-binding ribosomal proteins"/>
    <property type="match status" value="1"/>
</dbReference>
<dbReference type="Pfam" id="PF01780">
    <property type="entry name" value="Ribosomal_L37ae"/>
    <property type="match status" value="1"/>
</dbReference>
<dbReference type="GO" id="GO:0022625">
    <property type="term" value="C:cytosolic large ribosomal subunit"/>
    <property type="evidence" value="ECO:0007669"/>
    <property type="project" value="TreeGrafter"/>
</dbReference>
<dbReference type="Ensembl" id="ENSSMRT00000009752.1">
    <property type="protein sequence ID" value="ENSSMRP00000008346.1"/>
    <property type="gene ID" value="ENSSMRG00000006690.1"/>
</dbReference>
<dbReference type="PANTHER" id="PTHR48188">
    <property type="entry name" value="60S RIBOSOMAL PROTEIN L43"/>
    <property type="match status" value="1"/>
</dbReference>
<dbReference type="GO" id="GO:0008270">
    <property type="term" value="F:zinc ion binding"/>
    <property type="evidence" value="ECO:0007669"/>
    <property type="project" value="UniProtKB-KW"/>
</dbReference>
<evidence type="ECO:0000313" key="7">
    <source>
        <dbReference type="Ensembl" id="ENSSMRP00000008346.1"/>
    </source>
</evidence>
<evidence type="ECO:0000313" key="8">
    <source>
        <dbReference type="Proteomes" id="UP000694421"/>
    </source>
</evidence>
<keyword evidence="5" id="KW-0689">Ribosomal protein</keyword>
<evidence type="ECO:0000256" key="4">
    <source>
        <dbReference type="ARBA" id="ARBA00022833"/>
    </source>
</evidence>
<keyword evidence="6" id="KW-0687">Ribonucleoprotein</keyword>
<name>A0A8D0BBG9_SALMN</name>